<feature type="transmembrane region" description="Helical" evidence="1">
    <location>
        <begin position="48"/>
        <end position="70"/>
    </location>
</feature>
<protein>
    <submittedName>
        <fullName evidence="2">Uncharacterized protein</fullName>
    </submittedName>
</protein>
<gene>
    <name evidence="2" type="ORF">SADFL11_2273</name>
</gene>
<proteinExistence type="predicted"/>
<accession>A0A5E8GZA9</accession>
<dbReference type="EMBL" id="ACCU02000003">
    <property type="protein sequence ID" value="EEE44985.2"/>
    <property type="molecule type" value="Genomic_DNA"/>
</dbReference>
<comment type="caution">
    <text evidence="2">The sequence shown here is derived from an EMBL/GenBank/DDBJ whole genome shotgun (WGS) entry which is preliminary data.</text>
</comment>
<dbReference type="RefSeq" id="WP_134852980.1">
    <property type="nucleotide sequence ID" value="NZ_CM011002.1"/>
</dbReference>
<organism evidence="2 3">
    <name type="scientific">Roseibium alexandrii (strain DSM 17067 / NCIMB 14079 / DFL-11)</name>
    <name type="common">Labrenzia alexandrii</name>
    <dbReference type="NCBI Taxonomy" id="244592"/>
    <lineage>
        <taxon>Bacteria</taxon>
        <taxon>Pseudomonadati</taxon>
        <taxon>Pseudomonadota</taxon>
        <taxon>Alphaproteobacteria</taxon>
        <taxon>Hyphomicrobiales</taxon>
        <taxon>Stappiaceae</taxon>
        <taxon>Roseibium</taxon>
    </lineage>
</organism>
<keyword evidence="1" id="KW-1133">Transmembrane helix</keyword>
<evidence type="ECO:0000313" key="3">
    <source>
        <dbReference type="Proteomes" id="UP000004703"/>
    </source>
</evidence>
<keyword evidence="1" id="KW-0812">Transmembrane</keyword>
<reference evidence="2 3" key="2">
    <citation type="submission" date="2013-04" db="EMBL/GenBank/DDBJ databases">
        <authorList>
            <person name="Fiebig A."/>
            <person name="Pradella S."/>
            <person name="Wagner-Doebler I."/>
        </authorList>
    </citation>
    <scope>NUCLEOTIDE SEQUENCE [LARGE SCALE GENOMIC DNA]</scope>
    <source>
        <strain evidence="3">DSM 17067 / NCIMB 14079 / DFL-11</strain>
    </source>
</reference>
<sequence>MIDRDTKPVIVIVCSTAAIVCMLLLQVSEGSFSISLDKSCVAADFNCFLYSWQTLIAGLLALAGASVTVWQIRKQIALQTALENKRDVVQTIYELKWCGAADRALKILLDPLKTHRSHLSRQPPNFEALRPVWFHPVVFPETIDPDVHTWMELVNNSISSYNEWLELVEGPGPDIGEMTQSLKTTVEQIEKLSSRIDEELMEPRFEVLLKAGWTQKRIADLLRYELSETDEESHNCPSTPSSE</sequence>
<evidence type="ECO:0000256" key="1">
    <source>
        <dbReference type="SAM" id="Phobius"/>
    </source>
</evidence>
<reference evidence="2 3" key="1">
    <citation type="submission" date="2008-01" db="EMBL/GenBank/DDBJ databases">
        <authorList>
            <person name="Wagner-Dobler I."/>
            <person name="Ferriera S."/>
            <person name="Johnson J."/>
            <person name="Kravitz S."/>
            <person name="Beeson K."/>
            <person name="Sutton G."/>
            <person name="Rogers Y.-H."/>
            <person name="Friedman R."/>
            <person name="Frazier M."/>
            <person name="Venter J.C."/>
        </authorList>
    </citation>
    <scope>NUCLEOTIDE SEQUENCE [LARGE SCALE GENOMIC DNA]</scope>
    <source>
        <strain evidence="3">DSM 17067 / NCIMB 14079 / DFL-11</strain>
    </source>
</reference>
<name>A0A5E8GZA9_ROSAD</name>
<feature type="transmembrane region" description="Helical" evidence="1">
    <location>
        <begin position="9"/>
        <end position="28"/>
    </location>
</feature>
<dbReference type="Proteomes" id="UP000004703">
    <property type="component" value="Chromosome"/>
</dbReference>
<evidence type="ECO:0000313" key="2">
    <source>
        <dbReference type="EMBL" id="EEE44985.2"/>
    </source>
</evidence>
<dbReference type="AlphaFoldDB" id="A0A5E8GZA9"/>
<keyword evidence="1" id="KW-0472">Membrane</keyword>